<dbReference type="InterPro" id="IPR001387">
    <property type="entry name" value="Cro/C1-type_HTH"/>
</dbReference>
<protein>
    <submittedName>
        <fullName evidence="3">Transcriptional regulator with XRE-family HTH domain</fullName>
    </submittedName>
</protein>
<dbReference type="EMBL" id="SLUO01000014">
    <property type="protein sequence ID" value="TCL55594.1"/>
    <property type="molecule type" value="Genomic_DNA"/>
</dbReference>
<keyword evidence="1" id="KW-0238">DNA-binding</keyword>
<dbReference type="Pfam" id="PF01381">
    <property type="entry name" value="HTH_3"/>
    <property type="match status" value="1"/>
</dbReference>
<evidence type="ECO:0000313" key="3">
    <source>
        <dbReference type="EMBL" id="TCL55594.1"/>
    </source>
</evidence>
<evidence type="ECO:0000259" key="2">
    <source>
        <dbReference type="PROSITE" id="PS50943"/>
    </source>
</evidence>
<dbReference type="InterPro" id="IPR050807">
    <property type="entry name" value="TransReg_Diox_bact_type"/>
</dbReference>
<dbReference type="GO" id="GO:0003677">
    <property type="term" value="F:DNA binding"/>
    <property type="evidence" value="ECO:0007669"/>
    <property type="project" value="UniProtKB-KW"/>
</dbReference>
<reference evidence="3 4" key="1">
    <citation type="submission" date="2019-03" db="EMBL/GenBank/DDBJ databases">
        <title>Genomic Encyclopedia of Type Strains, Phase IV (KMG-IV): sequencing the most valuable type-strain genomes for metagenomic binning, comparative biology and taxonomic classification.</title>
        <authorList>
            <person name="Goeker M."/>
        </authorList>
    </citation>
    <scope>NUCLEOTIDE SEQUENCE [LARGE SCALE GENOMIC DNA]</scope>
    <source>
        <strain evidence="3 4">DSM 100556</strain>
    </source>
</reference>
<dbReference type="CDD" id="cd00093">
    <property type="entry name" value="HTH_XRE"/>
    <property type="match status" value="1"/>
</dbReference>
<dbReference type="RefSeq" id="WP_035315188.1">
    <property type="nucleotide sequence ID" value="NZ_JPNB01000001.1"/>
</dbReference>
<comment type="caution">
    <text evidence="3">The sequence shown here is derived from an EMBL/GenBank/DDBJ whole genome shotgun (WGS) entry which is preliminary data.</text>
</comment>
<evidence type="ECO:0000313" key="4">
    <source>
        <dbReference type="Proteomes" id="UP000295718"/>
    </source>
</evidence>
<organism evidence="3 4">
    <name type="scientific">Kineothrix alysoides</name>
    <dbReference type="NCBI Taxonomy" id="1469948"/>
    <lineage>
        <taxon>Bacteria</taxon>
        <taxon>Bacillati</taxon>
        <taxon>Bacillota</taxon>
        <taxon>Clostridia</taxon>
        <taxon>Lachnospirales</taxon>
        <taxon>Lachnospiraceae</taxon>
        <taxon>Kineothrix</taxon>
    </lineage>
</organism>
<dbReference type="Proteomes" id="UP000295718">
    <property type="component" value="Unassembled WGS sequence"/>
</dbReference>
<dbReference type="InterPro" id="IPR010982">
    <property type="entry name" value="Lambda_DNA-bd_dom_sf"/>
</dbReference>
<gene>
    <name evidence="3" type="ORF">EDD76_1143</name>
</gene>
<dbReference type="SMART" id="SM00530">
    <property type="entry name" value="HTH_XRE"/>
    <property type="match status" value="1"/>
</dbReference>
<dbReference type="PANTHER" id="PTHR46797:SF1">
    <property type="entry name" value="METHYLPHOSPHONATE SYNTHASE"/>
    <property type="match status" value="1"/>
</dbReference>
<dbReference type="GO" id="GO:0005829">
    <property type="term" value="C:cytosol"/>
    <property type="evidence" value="ECO:0007669"/>
    <property type="project" value="TreeGrafter"/>
</dbReference>
<keyword evidence="4" id="KW-1185">Reference proteome</keyword>
<dbReference type="AlphaFoldDB" id="A0A4R1QWM8"/>
<dbReference type="Gene3D" id="1.10.260.40">
    <property type="entry name" value="lambda repressor-like DNA-binding domains"/>
    <property type="match status" value="1"/>
</dbReference>
<dbReference type="GO" id="GO:0003700">
    <property type="term" value="F:DNA-binding transcription factor activity"/>
    <property type="evidence" value="ECO:0007669"/>
    <property type="project" value="TreeGrafter"/>
</dbReference>
<name>A0A4R1QWM8_9FIRM</name>
<dbReference type="SUPFAM" id="SSF47413">
    <property type="entry name" value="lambda repressor-like DNA-binding domains"/>
    <property type="match status" value="1"/>
</dbReference>
<dbReference type="PANTHER" id="PTHR46797">
    <property type="entry name" value="HTH-TYPE TRANSCRIPTIONAL REGULATOR"/>
    <property type="match status" value="1"/>
</dbReference>
<proteinExistence type="predicted"/>
<accession>A0A4R1QWM8</accession>
<evidence type="ECO:0000256" key="1">
    <source>
        <dbReference type="ARBA" id="ARBA00023125"/>
    </source>
</evidence>
<dbReference type="STRING" id="1469948.GCA_000732725_01099"/>
<feature type="domain" description="HTH cro/C1-type" evidence="2">
    <location>
        <begin position="7"/>
        <end position="61"/>
    </location>
</feature>
<sequence>MNVAERIKQLRTDKKLTVNKLANLAGLSQGFVRQIELGEKNPTVESLSLICDALNISLSDFFQEEPNFTHSKNELQNELVQNITNLTNKQLSALIEITKSMNN</sequence>
<dbReference type="OrthoDB" id="2062347at2"/>
<dbReference type="PROSITE" id="PS50943">
    <property type="entry name" value="HTH_CROC1"/>
    <property type="match status" value="1"/>
</dbReference>